<evidence type="ECO:0000313" key="6">
    <source>
        <dbReference type="EMBL" id="SHJ60050.1"/>
    </source>
</evidence>
<protein>
    <recommendedName>
        <fullName evidence="2">protein-tyrosine-phosphatase</fullName>
        <ecNumber evidence="2">3.1.3.48</ecNumber>
    </recommendedName>
</protein>
<keyword evidence="7" id="KW-1185">Reference proteome</keyword>
<keyword evidence="3" id="KW-0378">Hydrolase</keyword>
<dbReference type="InterPro" id="IPR016195">
    <property type="entry name" value="Pol/histidinol_Pase-like"/>
</dbReference>
<evidence type="ECO:0000313" key="7">
    <source>
        <dbReference type="Proteomes" id="UP000184080"/>
    </source>
</evidence>
<evidence type="ECO:0000256" key="2">
    <source>
        <dbReference type="ARBA" id="ARBA00013064"/>
    </source>
</evidence>
<reference evidence="6 7" key="1">
    <citation type="submission" date="2016-11" db="EMBL/GenBank/DDBJ databases">
        <authorList>
            <person name="Jaros S."/>
            <person name="Januszkiewicz K."/>
            <person name="Wedrychowicz H."/>
        </authorList>
    </citation>
    <scope>NUCLEOTIDE SEQUENCE [LARGE SCALE GENOMIC DNA]</scope>
    <source>
        <strain evidence="6 7">DSM 21864</strain>
    </source>
</reference>
<keyword evidence="4" id="KW-0904">Protein phosphatase</keyword>
<evidence type="ECO:0000256" key="4">
    <source>
        <dbReference type="ARBA" id="ARBA00022912"/>
    </source>
</evidence>
<dbReference type="PIRSF" id="PIRSF016557">
    <property type="entry name" value="Caps_synth_CpsB"/>
    <property type="match status" value="1"/>
</dbReference>
<dbReference type="GO" id="GO:0030145">
    <property type="term" value="F:manganese ion binding"/>
    <property type="evidence" value="ECO:0007669"/>
    <property type="project" value="InterPro"/>
</dbReference>
<dbReference type="STRING" id="1121298.SAMN05444401_3416"/>
<dbReference type="Pfam" id="PF19567">
    <property type="entry name" value="CpsB_CapC"/>
    <property type="match status" value="1"/>
</dbReference>
<dbReference type="GO" id="GO:0004725">
    <property type="term" value="F:protein tyrosine phosphatase activity"/>
    <property type="evidence" value="ECO:0007669"/>
    <property type="project" value="UniProtKB-EC"/>
</dbReference>
<evidence type="ECO:0000256" key="5">
    <source>
        <dbReference type="ARBA" id="ARBA00051722"/>
    </source>
</evidence>
<dbReference type="SUPFAM" id="SSF89550">
    <property type="entry name" value="PHP domain-like"/>
    <property type="match status" value="1"/>
</dbReference>
<dbReference type="EC" id="3.1.3.48" evidence="2"/>
<evidence type="ECO:0000256" key="1">
    <source>
        <dbReference type="ARBA" id="ARBA00005750"/>
    </source>
</evidence>
<comment type="similarity">
    <text evidence="1">Belongs to the metallo-dependent hydrolases superfamily. CpsB/CapC family.</text>
</comment>
<dbReference type="PANTHER" id="PTHR39181:SF1">
    <property type="entry name" value="TYROSINE-PROTEIN PHOSPHATASE YWQE"/>
    <property type="match status" value="1"/>
</dbReference>
<comment type="catalytic activity">
    <reaction evidence="5">
        <text>O-phospho-L-tyrosyl-[protein] + H2O = L-tyrosyl-[protein] + phosphate</text>
        <dbReference type="Rhea" id="RHEA:10684"/>
        <dbReference type="Rhea" id="RHEA-COMP:10136"/>
        <dbReference type="Rhea" id="RHEA-COMP:20101"/>
        <dbReference type="ChEBI" id="CHEBI:15377"/>
        <dbReference type="ChEBI" id="CHEBI:43474"/>
        <dbReference type="ChEBI" id="CHEBI:46858"/>
        <dbReference type="ChEBI" id="CHEBI:61978"/>
        <dbReference type="EC" id="3.1.3.48"/>
    </reaction>
</comment>
<sequence>MIDFHSHIIWDIDDGSKDFRMSSDMIENSICQNVQCICATPHFIIDEQEIDKTVYHEKLNALKESYSNKINILSGIEVYINPNIPKYYKEKKIWGINDSRYVLIELPMRDYPIYTKDVFYELIILGAKPIIAHPERNLKIQQNMNLLTDLLDEGALAQMNAGSLTGMFGNHVKEFAEKLIRTNRIHMIGSDGHNNRSRKTDMLSAYETVGKLNKDLYQWMEENTNKIVKDIDITPLKIVEDKEKKFNILNLFNRKK</sequence>
<dbReference type="InterPro" id="IPR016667">
    <property type="entry name" value="Caps_polysacc_synth_CpsB/CapC"/>
</dbReference>
<name>A0A1M6KM87_9CLOT</name>
<organism evidence="6 7">
    <name type="scientific">Clostridium amylolyticum</name>
    <dbReference type="NCBI Taxonomy" id="1121298"/>
    <lineage>
        <taxon>Bacteria</taxon>
        <taxon>Bacillati</taxon>
        <taxon>Bacillota</taxon>
        <taxon>Clostridia</taxon>
        <taxon>Eubacteriales</taxon>
        <taxon>Clostridiaceae</taxon>
        <taxon>Clostridium</taxon>
    </lineage>
</organism>
<accession>A0A1M6KM87</accession>
<dbReference type="Gene3D" id="3.20.20.140">
    <property type="entry name" value="Metal-dependent hydrolases"/>
    <property type="match status" value="1"/>
</dbReference>
<proteinExistence type="inferred from homology"/>
<gene>
    <name evidence="6" type="ORF">SAMN05444401_3416</name>
</gene>
<dbReference type="EMBL" id="FQZO01000006">
    <property type="protein sequence ID" value="SHJ60050.1"/>
    <property type="molecule type" value="Genomic_DNA"/>
</dbReference>
<dbReference type="Proteomes" id="UP000184080">
    <property type="component" value="Unassembled WGS sequence"/>
</dbReference>
<dbReference type="PANTHER" id="PTHR39181">
    <property type="entry name" value="TYROSINE-PROTEIN PHOSPHATASE YWQE"/>
    <property type="match status" value="1"/>
</dbReference>
<dbReference type="AlphaFoldDB" id="A0A1M6KM87"/>
<evidence type="ECO:0000256" key="3">
    <source>
        <dbReference type="ARBA" id="ARBA00022801"/>
    </source>
</evidence>